<dbReference type="Proteomes" id="UP001497623">
    <property type="component" value="Unassembled WGS sequence"/>
</dbReference>
<protein>
    <recommendedName>
        <fullName evidence="3">Hydrophobin</fullName>
    </recommendedName>
</protein>
<feature type="non-terminal residue" evidence="1">
    <location>
        <position position="110"/>
    </location>
</feature>
<proteinExistence type="predicted"/>
<name>A0AAV2SRY7_MEGNR</name>
<comment type="caution">
    <text evidence="1">The sequence shown here is derived from an EMBL/GenBank/DDBJ whole genome shotgun (WGS) entry which is preliminary data.</text>
</comment>
<dbReference type="AlphaFoldDB" id="A0AAV2SRY7"/>
<evidence type="ECO:0008006" key="3">
    <source>
        <dbReference type="Google" id="ProtNLM"/>
    </source>
</evidence>
<sequence length="110" mass="11513">GVPNQSAPAAKSGNCQHTCVPIDECNDPRPSTPRPSTGTGVFAIGPGIATERQNSIVDIGDRQNSQCGSPLKICCQNRRPKAPAIPSTPRSNGCGIRNTNGIRITVMGFK</sequence>
<reference evidence="1 2" key="1">
    <citation type="submission" date="2024-05" db="EMBL/GenBank/DDBJ databases">
        <authorList>
            <person name="Wallberg A."/>
        </authorList>
    </citation>
    <scope>NUCLEOTIDE SEQUENCE [LARGE SCALE GENOMIC DNA]</scope>
</reference>
<evidence type="ECO:0000313" key="1">
    <source>
        <dbReference type="EMBL" id="CAL4242799.1"/>
    </source>
</evidence>
<gene>
    <name evidence="1" type="ORF">MNOR_LOCUS40806</name>
</gene>
<dbReference type="EMBL" id="CAXKWB010132052">
    <property type="protein sequence ID" value="CAL4242799.1"/>
    <property type="molecule type" value="Genomic_DNA"/>
</dbReference>
<feature type="non-terminal residue" evidence="1">
    <location>
        <position position="1"/>
    </location>
</feature>
<accession>A0AAV2SRY7</accession>
<keyword evidence="2" id="KW-1185">Reference proteome</keyword>
<evidence type="ECO:0000313" key="2">
    <source>
        <dbReference type="Proteomes" id="UP001497623"/>
    </source>
</evidence>
<organism evidence="1 2">
    <name type="scientific">Meganyctiphanes norvegica</name>
    <name type="common">Northern krill</name>
    <name type="synonym">Thysanopoda norvegica</name>
    <dbReference type="NCBI Taxonomy" id="48144"/>
    <lineage>
        <taxon>Eukaryota</taxon>
        <taxon>Metazoa</taxon>
        <taxon>Ecdysozoa</taxon>
        <taxon>Arthropoda</taxon>
        <taxon>Crustacea</taxon>
        <taxon>Multicrustacea</taxon>
        <taxon>Malacostraca</taxon>
        <taxon>Eumalacostraca</taxon>
        <taxon>Eucarida</taxon>
        <taxon>Euphausiacea</taxon>
        <taxon>Euphausiidae</taxon>
        <taxon>Meganyctiphanes</taxon>
    </lineage>
</organism>